<dbReference type="PANTHER" id="PTHR23501:SF155">
    <property type="entry name" value="EFFLUX PUMP AFOB"/>
    <property type="match status" value="1"/>
</dbReference>
<dbReference type="AlphaFoldDB" id="A0AAJ0G942"/>
<dbReference type="SUPFAM" id="SSF103473">
    <property type="entry name" value="MFS general substrate transporter"/>
    <property type="match status" value="2"/>
</dbReference>
<keyword evidence="9" id="KW-1185">Reference proteome</keyword>
<dbReference type="PANTHER" id="PTHR23501">
    <property type="entry name" value="MAJOR FACILITATOR SUPERFAMILY"/>
    <property type="match status" value="1"/>
</dbReference>
<feature type="transmembrane region" description="Helical" evidence="6">
    <location>
        <begin position="153"/>
        <end position="173"/>
    </location>
</feature>
<dbReference type="CDD" id="cd17502">
    <property type="entry name" value="MFS_Azr1_MDR_like"/>
    <property type="match status" value="1"/>
</dbReference>
<feature type="transmembrane region" description="Helical" evidence="6">
    <location>
        <begin position="360"/>
        <end position="378"/>
    </location>
</feature>
<keyword evidence="3 6" id="KW-1133">Transmembrane helix</keyword>
<protein>
    <recommendedName>
        <fullName evidence="7">Major facilitator superfamily (MFS) profile domain-containing protein</fullName>
    </recommendedName>
</protein>
<feature type="transmembrane region" description="Helical" evidence="6">
    <location>
        <begin position="257"/>
        <end position="276"/>
    </location>
</feature>
<sequence length="541" mass="58226">MLQHPQLDVSTEGKDTEKNVPNDGQTQQNEYPRGLARTLILGPVTLAYFLWFLDLAVVSTATPAITTQFNSLTDVGWYESNSALPPFHFVDIISKWSFLAFFALFELGSLLCGAAQSSSMFIVGRTIAGMGSSGIANGAFSIVAAILPPRAQARFMGINVGIGQLGLALGPILGGAFTEYLSWRWCFYINLPIGAVVAALLLLFQIPELESKPPARQVLSTLIKSLDLPGFILVAPAAVMILLGLQFGGNHFEWNSSVVIGLLVGGVAMLALFLLWESHQGDNAMIPLAMLRHRIIWSASANMCFVLGSILVADYYLAIYFQAVNNDSPFMSGVHLLPTTLGLVMFTMVSGVMIEKFGYYLPWVVGGSVISTIGYGLLSLLGPDTPAARWIGYQVFYGVGSGCMTAGAYIAVQNLVPAPQIPTAMAIVLFCQNIGAASFLVAANAIFSNVLRQQLQQHLDNIGVAPGVLVDAGFRGVRQLVSGHQLTVVLQAYTYSIDHVMYLGIAVAIAAFASAWGLGWKDIRVERKLNAIQSSKPEEKH</sequence>
<dbReference type="GO" id="GO:0022857">
    <property type="term" value="F:transmembrane transporter activity"/>
    <property type="evidence" value="ECO:0007669"/>
    <property type="project" value="InterPro"/>
</dbReference>
<feature type="transmembrane region" description="Helical" evidence="6">
    <location>
        <begin position="424"/>
        <end position="447"/>
    </location>
</feature>
<gene>
    <name evidence="8" type="ORF">LTR09_012650</name>
</gene>
<feature type="transmembrane region" description="Helical" evidence="6">
    <location>
        <begin position="333"/>
        <end position="354"/>
    </location>
</feature>
<dbReference type="GO" id="GO:0005886">
    <property type="term" value="C:plasma membrane"/>
    <property type="evidence" value="ECO:0007669"/>
    <property type="project" value="TreeGrafter"/>
</dbReference>
<evidence type="ECO:0000313" key="9">
    <source>
        <dbReference type="Proteomes" id="UP001271007"/>
    </source>
</evidence>
<keyword evidence="2 6" id="KW-0812">Transmembrane</keyword>
<dbReference type="EMBL" id="JAWDJX010000149">
    <property type="protein sequence ID" value="KAK3045812.1"/>
    <property type="molecule type" value="Genomic_DNA"/>
</dbReference>
<evidence type="ECO:0000256" key="2">
    <source>
        <dbReference type="ARBA" id="ARBA00022692"/>
    </source>
</evidence>
<evidence type="ECO:0000256" key="3">
    <source>
        <dbReference type="ARBA" id="ARBA00022989"/>
    </source>
</evidence>
<dbReference type="InterPro" id="IPR036259">
    <property type="entry name" value="MFS_trans_sf"/>
</dbReference>
<feature type="transmembrane region" description="Helical" evidence="6">
    <location>
        <begin position="127"/>
        <end position="147"/>
    </location>
</feature>
<feature type="transmembrane region" description="Helical" evidence="6">
    <location>
        <begin position="185"/>
        <end position="206"/>
    </location>
</feature>
<feature type="transmembrane region" description="Helical" evidence="6">
    <location>
        <begin position="296"/>
        <end position="321"/>
    </location>
</feature>
<evidence type="ECO:0000256" key="6">
    <source>
        <dbReference type="SAM" id="Phobius"/>
    </source>
</evidence>
<organism evidence="8 9">
    <name type="scientific">Extremus antarcticus</name>
    <dbReference type="NCBI Taxonomy" id="702011"/>
    <lineage>
        <taxon>Eukaryota</taxon>
        <taxon>Fungi</taxon>
        <taxon>Dikarya</taxon>
        <taxon>Ascomycota</taxon>
        <taxon>Pezizomycotina</taxon>
        <taxon>Dothideomycetes</taxon>
        <taxon>Dothideomycetidae</taxon>
        <taxon>Mycosphaerellales</taxon>
        <taxon>Extremaceae</taxon>
        <taxon>Extremus</taxon>
    </lineage>
</organism>
<comment type="subcellular location">
    <subcellularLocation>
        <location evidence="1">Membrane</location>
        <topology evidence="1">Multi-pass membrane protein</topology>
    </subcellularLocation>
</comment>
<name>A0AAJ0G942_9PEZI</name>
<feature type="transmembrane region" description="Helical" evidence="6">
    <location>
        <begin position="226"/>
        <end position="245"/>
    </location>
</feature>
<evidence type="ECO:0000256" key="5">
    <source>
        <dbReference type="SAM" id="MobiDB-lite"/>
    </source>
</evidence>
<evidence type="ECO:0000259" key="7">
    <source>
        <dbReference type="PROSITE" id="PS50850"/>
    </source>
</evidence>
<feature type="transmembrane region" description="Helical" evidence="6">
    <location>
        <begin position="96"/>
        <end position="115"/>
    </location>
</feature>
<keyword evidence="4 6" id="KW-0472">Membrane</keyword>
<dbReference type="Proteomes" id="UP001271007">
    <property type="component" value="Unassembled WGS sequence"/>
</dbReference>
<feature type="transmembrane region" description="Helical" evidence="6">
    <location>
        <begin position="390"/>
        <end position="412"/>
    </location>
</feature>
<proteinExistence type="predicted"/>
<dbReference type="InterPro" id="IPR020846">
    <property type="entry name" value="MFS_dom"/>
</dbReference>
<evidence type="ECO:0000256" key="4">
    <source>
        <dbReference type="ARBA" id="ARBA00023136"/>
    </source>
</evidence>
<dbReference type="Pfam" id="PF07690">
    <property type="entry name" value="MFS_1"/>
    <property type="match status" value="1"/>
</dbReference>
<evidence type="ECO:0000256" key="1">
    <source>
        <dbReference type="ARBA" id="ARBA00004141"/>
    </source>
</evidence>
<evidence type="ECO:0000313" key="8">
    <source>
        <dbReference type="EMBL" id="KAK3045812.1"/>
    </source>
</evidence>
<feature type="compositionally biased region" description="Basic and acidic residues" evidence="5">
    <location>
        <begin position="11"/>
        <end position="20"/>
    </location>
</feature>
<dbReference type="Gene3D" id="1.20.1720.10">
    <property type="entry name" value="Multidrug resistance protein D"/>
    <property type="match status" value="1"/>
</dbReference>
<dbReference type="InterPro" id="IPR011701">
    <property type="entry name" value="MFS"/>
</dbReference>
<accession>A0AAJ0G942</accession>
<dbReference type="Gene3D" id="1.20.1250.20">
    <property type="entry name" value="MFS general substrate transporter like domains"/>
    <property type="match status" value="1"/>
</dbReference>
<feature type="transmembrane region" description="Helical" evidence="6">
    <location>
        <begin position="500"/>
        <end position="519"/>
    </location>
</feature>
<reference evidence="8" key="1">
    <citation type="submission" date="2023-04" db="EMBL/GenBank/DDBJ databases">
        <title>Black Yeasts Isolated from many extreme environments.</title>
        <authorList>
            <person name="Coleine C."/>
            <person name="Stajich J.E."/>
            <person name="Selbmann L."/>
        </authorList>
    </citation>
    <scope>NUCLEOTIDE SEQUENCE</scope>
    <source>
        <strain evidence="8">CCFEE 5312</strain>
    </source>
</reference>
<feature type="domain" description="Major facilitator superfamily (MFS) profile" evidence="7">
    <location>
        <begin position="1"/>
        <end position="523"/>
    </location>
</feature>
<comment type="caution">
    <text evidence="8">The sequence shown here is derived from an EMBL/GenBank/DDBJ whole genome shotgun (WGS) entry which is preliminary data.</text>
</comment>
<dbReference type="PROSITE" id="PS50850">
    <property type="entry name" value="MFS"/>
    <property type="match status" value="1"/>
</dbReference>
<feature type="region of interest" description="Disordered" evidence="5">
    <location>
        <begin position="1"/>
        <end position="29"/>
    </location>
</feature>
<feature type="transmembrane region" description="Helical" evidence="6">
    <location>
        <begin position="34"/>
        <end position="53"/>
    </location>
</feature>